<name>A0A7K1Y7H0_9SPHI</name>
<dbReference type="Pfam" id="PF13505">
    <property type="entry name" value="OMP_b-brl"/>
    <property type="match status" value="1"/>
</dbReference>
<comment type="caution">
    <text evidence="4">The sequence shown here is derived from an EMBL/GenBank/DDBJ whole genome shotgun (WGS) entry which is preliminary data.</text>
</comment>
<sequence>MMKTYMKFIAPAFTAAALFLASSSNAQTSTGGDSHATRLGVGLNVGVPTTDGFSFAIGGDLRLQKDFSSNISGLLSAGYNSFQVKDSDGGGSWGYIPVKAGIKVFPIERFYISGELGAAFGTDDQGTAFVYAPGIGVGFNNGLDIGLRYEGMGNSKLNDTNIKINNPDQVALRIAYGFNLGK</sequence>
<dbReference type="AlphaFoldDB" id="A0A7K1Y7H0"/>
<evidence type="ECO:0000256" key="1">
    <source>
        <dbReference type="ARBA" id="ARBA00022729"/>
    </source>
</evidence>
<evidence type="ECO:0000313" key="5">
    <source>
        <dbReference type="Proteomes" id="UP000466586"/>
    </source>
</evidence>
<protein>
    <recommendedName>
        <fullName evidence="3">Outer membrane protein beta-barrel domain-containing protein</fullName>
    </recommendedName>
</protein>
<reference evidence="4 5" key="1">
    <citation type="submission" date="2019-11" db="EMBL/GenBank/DDBJ databases">
        <title>Pedobacter sp. HMF7647 Genome sequencing and assembly.</title>
        <authorList>
            <person name="Kang H."/>
            <person name="Kim H."/>
            <person name="Joh K."/>
        </authorList>
    </citation>
    <scope>NUCLEOTIDE SEQUENCE [LARGE SCALE GENOMIC DNA]</scope>
    <source>
        <strain evidence="4 5">HMF7647</strain>
    </source>
</reference>
<evidence type="ECO:0000259" key="3">
    <source>
        <dbReference type="Pfam" id="PF13505"/>
    </source>
</evidence>
<evidence type="ECO:0000313" key="4">
    <source>
        <dbReference type="EMBL" id="MXV50524.1"/>
    </source>
</evidence>
<proteinExistence type="predicted"/>
<feature type="chain" id="PRO_5029844262" description="Outer membrane protein beta-barrel domain-containing protein" evidence="2">
    <location>
        <begin position="27"/>
        <end position="182"/>
    </location>
</feature>
<dbReference type="Proteomes" id="UP000466586">
    <property type="component" value="Unassembled WGS sequence"/>
</dbReference>
<keyword evidence="1 2" id="KW-0732">Signal</keyword>
<organism evidence="4 5">
    <name type="scientific">Hufsiella arboris</name>
    <dbReference type="NCBI Taxonomy" id="2695275"/>
    <lineage>
        <taxon>Bacteria</taxon>
        <taxon>Pseudomonadati</taxon>
        <taxon>Bacteroidota</taxon>
        <taxon>Sphingobacteriia</taxon>
        <taxon>Sphingobacteriales</taxon>
        <taxon>Sphingobacteriaceae</taxon>
        <taxon>Hufsiella</taxon>
    </lineage>
</organism>
<feature type="signal peptide" evidence="2">
    <location>
        <begin position="1"/>
        <end position="26"/>
    </location>
</feature>
<keyword evidence="5" id="KW-1185">Reference proteome</keyword>
<feature type="domain" description="Outer membrane protein beta-barrel" evidence="3">
    <location>
        <begin position="14"/>
        <end position="176"/>
    </location>
</feature>
<accession>A0A7K1Y7H0</accession>
<dbReference type="EMBL" id="WVHT01000002">
    <property type="protein sequence ID" value="MXV50524.1"/>
    <property type="molecule type" value="Genomic_DNA"/>
</dbReference>
<dbReference type="InterPro" id="IPR027385">
    <property type="entry name" value="Beta-barrel_OMP"/>
</dbReference>
<gene>
    <name evidence="4" type="ORF">GS399_06025</name>
</gene>
<evidence type="ECO:0000256" key="2">
    <source>
        <dbReference type="SAM" id="SignalP"/>
    </source>
</evidence>